<gene>
    <name evidence="2" type="ORF">Fot_05934</name>
</gene>
<feature type="compositionally biased region" description="Basic and acidic residues" evidence="1">
    <location>
        <begin position="88"/>
        <end position="106"/>
    </location>
</feature>
<feature type="compositionally biased region" description="Gly residues" evidence="1">
    <location>
        <begin position="37"/>
        <end position="51"/>
    </location>
</feature>
<feature type="region of interest" description="Disordered" evidence="1">
    <location>
        <begin position="15"/>
        <end position="56"/>
    </location>
</feature>
<evidence type="ECO:0000313" key="2">
    <source>
        <dbReference type="EMBL" id="KAL2552315.1"/>
    </source>
</evidence>
<dbReference type="AlphaFoldDB" id="A0ABD1WRJ4"/>
<evidence type="ECO:0000313" key="3">
    <source>
        <dbReference type="Proteomes" id="UP001604277"/>
    </source>
</evidence>
<organism evidence="2 3">
    <name type="scientific">Forsythia ovata</name>
    <dbReference type="NCBI Taxonomy" id="205694"/>
    <lineage>
        <taxon>Eukaryota</taxon>
        <taxon>Viridiplantae</taxon>
        <taxon>Streptophyta</taxon>
        <taxon>Embryophyta</taxon>
        <taxon>Tracheophyta</taxon>
        <taxon>Spermatophyta</taxon>
        <taxon>Magnoliopsida</taxon>
        <taxon>eudicotyledons</taxon>
        <taxon>Gunneridae</taxon>
        <taxon>Pentapetalae</taxon>
        <taxon>asterids</taxon>
        <taxon>lamiids</taxon>
        <taxon>Lamiales</taxon>
        <taxon>Oleaceae</taxon>
        <taxon>Forsythieae</taxon>
        <taxon>Forsythia</taxon>
    </lineage>
</organism>
<dbReference type="EMBL" id="JBFOLJ010000002">
    <property type="protein sequence ID" value="KAL2552315.1"/>
    <property type="molecule type" value="Genomic_DNA"/>
</dbReference>
<comment type="caution">
    <text evidence="2">The sequence shown here is derived from an EMBL/GenBank/DDBJ whole genome shotgun (WGS) entry which is preliminary data.</text>
</comment>
<proteinExistence type="predicted"/>
<reference evidence="3" key="1">
    <citation type="submission" date="2024-07" db="EMBL/GenBank/DDBJ databases">
        <title>Two chromosome-level genome assemblies of Korean endemic species Abeliophyllum distichum and Forsythia ovata (Oleaceae).</title>
        <authorList>
            <person name="Jang H."/>
        </authorList>
    </citation>
    <scope>NUCLEOTIDE SEQUENCE [LARGE SCALE GENOMIC DNA]</scope>
</reference>
<name>A0ABD1WRJ4_9LAMI</name>
<feature type="region of interest" description="Disordered" evidence="1">
    <location>
        <begin position="69"/>
        <end position="109"/>
    </location>
</feature>
<evidence type="ECO:0000256" key="1">
    <source>
        <dbReference type="SAM" id="MobiDB-lite"/>
    </source>
</evidence>
<sequence length="149" mass="16293">MEVDEIQAHGCRFSRTSNGLIHKVDDHQKDDEDGEQKSGGGVDLSGGGGGLGRKDGWSSSRIVMVFRASGGKDQHNKALTSANIGLTHKVDDHQKDDKDEERKRGGGVDLNGDGGCGLGRFYCWSSSRNVRVCRASRWKRYAQQSSDLR</sequence>
<dbReference type="Proteomes" id="UP001604277">
    <property type="component" value="Unassembled WGS sequence"/>
</dbReference>
<keyword evidence="3" id="KW-1185">Reference proteome</keyword>
<protein>
    <submittedName>
        <fullName evidence="2">TCP transcription factor</fullName>
    </submittedName>
</protein>
<accession>A0ABD1WRJ4</accession>